<evidence type="ECO:0000313" key="3">
    <source>
        <dbReference type="EMBL" id="EZH72518.1"/>
    </source>
</evidence>
<dbReference type="Gene3D" id="3.90.640.20">
    <property type="entry name" value="Heat-shock cognate protein, ATPase"/>
    <property type="match status" value="1"/>
</dbReference>
<dbReference type="InterPro" id="IPR037126">
    <property type="entry name" value="PdaC/RsiV-like_sf"/>
</dbReference>
<organism evidence="3 4">
    <name type="scientific">Aquimarina atlantica</name>
    <dbReference type="NCBI Taxonomy" id="1317122"/>
    <lineage>
        <taxon>Bacteria</taxon>
        <taxon>Pseudomonadati</taxon>
        <taxon>Bacteroidota</taxon>
        <taxon>Flavobacteriia</taxon>
        <taxon>Flavobacteriales</taxon>
        <taxon>Flavobacteriaceae</taxon>
        <taxon>Aquimarina</taxon>
    </lineage>
</organism>
<feature type="domain" description="DUF3298" evidence="1">
    <location>
        <begin position="163"/>
        <end position="231"/>
    </location>
</feature>
<proteinExistence type="predicted"/>
<accession>A0A023BRS6</accession>
<keyword evidence="4" id="KW-1185">Reference proteome</keyword>
<name>A0A023BRS6_9FLAO</name>
<evidence type="ECO:0000259" key="1">
    <source>
        <dbReference type="Pfam" id="PF11738"/>
    </source>
</evidence>
<sequence length="245" mass="27814">MLIIFWGLYSCNNTESFTFEKQNFTVDTLLDCKNVDCASLEINLLKIVDDNPIAATINKEIENAACSILNIGENASEATLKEAISQFNSSYQNISEEFPEEIIPYEASIDCELSFRCQSLLSVLMDSYIFTGGAHGNSTVSYLNIDTKTGKQFSNRALFKNYDEFEDYVEIIFRTQHKIPESESINSTGFFFENDTFSLPSTIGFTDKEVVLYYNQYEINSYAEGPIELKLNKEEVASFFVVEIL</sequence>
<feature type="domain" description="Deacetylase PdaC" evidence="2">
    <location>
        <begin position="34"/>
        <end position="138"/>
    </location>
</feature>
<dbReference type="Pfam" id="PF13739">
    <property type="entry name" value="PdaC"/>
    <property type="match status" value="1"/>
</dbReference>
<dbReference type="Proteomes" id="UP000023541">
    <property type="component" value="Unassembled WGS sequence"/>
</dbReference>
<dbReference type="InterPro" id="IPR025303">
    <property type="entry name" value="PdaC"/>
</dbReference>
<evidence type="ECO:0000313" key="4">
    <source>
        <dbReference type="Proteomes" id="UP000023541"/>
    </source>
</evidence>
<gene>
    <name evidence="3" type="ORF">ATO12_24015</name>
</gene>
<evidence type="ECO:0000259" key="2">
    <source>
        <dbReference type="Pfam" id="PF13739"/>
    </source>
</evidence>
<dbReference type="InterPro" id="IPR021729">
    <property type="entry name" value="DUF3298"/>
</dbReference>
<dbReference type="eggNOG" id="ENOG502Z967">
    <property type="taxonomic scope" value="Bacteria"/>
</dbReference>
<dbReference type="STRING" id="1317122.ATO12_24015"/>
<protein>
    <recommendedName>
        <fullName evidence="5">Deacetylase PdaC domain-containing protein</fullName>
    </recommendedName>
</protein>
<reference evidence="3 4" key="1">
    <citation type="submission" date="2014-04" db="EMBL/GenBank/DDBJ databases">
        <title>Aquimarina sp. 22II-S11-z7 Genome Sequencing.</title>
        <authorList>
            <person name="Lai Q."/>
        </authorList>
    </citation>
    <scope>NUCLEOTIDE SEQUENCE [LARGE SCALE GENOMIC DNA]</scope>
    <source>
        <strain evidence="3 4">22II-S11-z7</strain>
    </source>
</reference>
<dbReference type="RefSeq" id="WP_165583417.1">
    <property type="nucleotide sequence ID" value="NZ_AQRA01000008.1"/>
</dbReference>
<dbReference type="AlphaFoldDB" id="A0A023BRS6"/>
<dbReference type="Gene3D" id="3.30.565.40">
    <property type="entry name" value="Fervidobacterium nodosum Rt17-B1 like"/>
    <property type="match status" value="1"/>
</dbReference>
<dbReference type="EMBL" id="AQRA01000008">
    <property type="protein sequence ID" value="EZH72518.1"/>
    <property type="molecule type" value="Genomic_DNA"/>
</dbReference>
<dbReference type="Pfam" id="PF11738">
    <property type="entry name" value="DUF3298"/>
    <property type="match status" value="1"/>
</dbReference>
<evidence type="ECO:0008006" key="5">
    <source>
        <dbReference type="Google" id="ProtNLM"/>
    </source>
</evidence>
<comment type="caution">
    <text evidence="3">The sequence shown here is derived from an EMBL/GenBank/DDBJ whole genome shotgun (WGS) entry which is preliminary data.</text>
</comment>